<feature type="transmembrane region" description="Helical" evidence="1">
    <location>
        <begin position="46"/>
        <end position="66"/>
    </location>
</feature>
<gene>
    <name evidence="2" type="ORF">FZC79_15130</name>
</gene>
<feature type="transmembrane region" description="Helical" evidence="1">
    <location>
        <begin position="103"/>
        <end position="122"/>
    </location>
</feature>
<evidence type="ECO:0000313" key="3">
    <source>
        <dbReference type="Proteomes" id="UP000323317"/>
    </source>
</evidence>
<evidence type="ECO:0000313" key="2">
    <source>
        <dbReference type="EMBL" id="TYR74151.1"/>
    </source>
</evidence>
<dbReference type="InterPro" id="IPR046717">
    <property type="entry name" value="DUF6609"/>
</dbReference>
<keyword evidence="1" id="KW-1133">Transmembrane helix</keyword>
<organism evidence="2 3">
    <name type="scientific">Rossellomorea vietnamensis</name>
    <dbReference type="NCBI Taxonomy" id="218284"/>
    <lineage>
        <taxon>Bacteria</taxon>
        <taxon>Bacillati</taxon>
        <taxon>Bacillota</taxon>
        <taxon>Bacilli</taxon>
        <taxon>Bacillales</taxon>
        <taxon>Bacillaceae</taxon>
        <taxon>Rossellomorea</taxon>
    </lineage>
</organism>
<reference evidence="2 3" key="1">
    <citation type="submission" date="2019-08" db="EMBL/GenBank/DDBJ databases">
        <title>Bacillus genomes from the desert of Cuatro Cienegas, Coahuila.</title>
        <authorList>
            <person name="Olmedo-Alvarez G."/>
        </authorList>
    </citation>
    <scope>NUCLEOTIDE SEQUENCE [LARGE SCALE GENOMIC DNA]</scope>
    <source>
        <strain evidence="2 3">CH40_1T</strain>
    </source>
</reference>
<name>A0A5D4K9U3_9BACI</name>
<feature type="transmembrane region" description="Helical" evidence="1">
    <location>
        <begin position="129"/>
        <end position="156"/>
    </location>
</feature>
<dbReference type="Proteomes" id="UP000323317">
    <property type="component" value="Unassembled WGS sequence"/>
</dbReference>
<keyword evidence="1" id="KW-0812">Transmembrane</keyword>
<dbReference type="EMBL" id="VTEH01000013">
    <property type="protein sequence ID" value="TYR74151.1"/>
    <property type="molecule type" value="Genomic_DNA"/>
</dbReference>
<comment type="caution">
    <text evidence="2">The sequence shown here is derived from an EMBL/GenBank/DDBJ whole genome shotgun (WGS) entry which is preliminary data.</text>
</comment>
<accession>A0A5D4K9U3</accession>
<keyword evidence="1" id="KW-0472">Membrane</keyword>
<evidence type="ECO:0008006" key="4">
    <source>
        <dbReference type="Google" id="ProtNLM"/>
    </source>
</evidence>
<feature type="transmembrane region" description="Helical" evidence="1">
    <location>
        <begin position="78"/>
        <end position="97"/>
    </location>
</feature>
<dbReference type="AlphaFoldDB" id="A0A5D4K9U3"/>
<feature type="transmembrane region" description="Helical" evidence="1">
    <location>
        <begin position="20"/>
        <end position="40"/>
    </location>
</feature>
<evidence type="ECO:0000256" key="1">
    <source>
        <dbReference type="SAM" id="Phobius"/>
    </source>
</evidence>
<dbReference type="Pfam" id="PF20313">
    <property type="entry name" value="DUF6609"/>
    <property type="match status" value="1"/>
</dbReference>
<protein>
    <recommendedName>
        <fullName evidence="4">DUF308 domain-containing protein</fullName>
    </recommendedName>
</protein>
<sequence>MLNFILQEREYNTQRTCGVWLVYIGALIILSALTGGELLIQPFLLGFGYFAGFVLILGLPFVNRKLAYGKNSKFQDSINNFSVVLNVVLCTACGLIIGFEDLRLLWCSIFIAVGIHFFGFYFSQGKRMVLLGILTVLNGVLGLILISIPFIIFALIDGLLKLLIGVKMMSKRKEAAIQEPDKNTPGLDL</sequence>
<proteinExistence type="predicted"/>
<dbReference type="RefSeq" id="WP_148947637.1">
    <property type="nucleotide sequence ID" value="NZ_VTEH01000013.1"/>
</dbReference>